<dbReference type="PANTHER" id="PTHR37159:SF1">
    <property type="entry name" value="GH11867P"/>
    <property type="match status" value="1"/>
</dbReference>
<gene>
    <name evidence="1" type="ORF">OKIOD_LOCUS986</name>
</gene>
<evidence type="ECO:0000313" key="1">
    <source>
        <dbReference type="EMBL" id="CAG5079951.1"/>
    </source>
</evidence>
<dbReference type="Proteomes" id="UP001158576">
    <property type="component" value="Chromosome PAR"/>
</dbReference>
<proteinExistence type="predicted"/>
<evidence type="ECO:0000313" key="2">
    <source>
        <dbReference type="Proteomes" id="UP001158576"/>
    </source>
</evidence>
<dbReference type="EMBL" id="OU015568">
    <property type="protein sequence ID" value="CAG5079951.1"/>
    <property type="molecule type" value="Genomic_DNA"/>
</dbReference>
<sequence length="254" mass="29353">MARYYRTFLHVRSWIFTDIWDSNSDGHKSIKLVRQIHKSTALKITKKMPQNDKEWISQTDLAFTLVGFAGSIVISPYGFGVEDGEGLANYIYFWRVLGYLHGLDDEFNPFSGSLLSVRRTVYETAERVLIPSWEDPDPKYLPMANAITKNQEQLHSILLYAIDLAIEGNGKYGNPMSSDRLVRIRENYPVKSQSRLFWRKLLMQKLYHYNLIRIGVNYLTELGVTLAFLATRISGYLNRLKTICSTKQQSPRIS</sequence>
<name>A0ABN7RKH1_OIKDI</name>
<keyword evidence="2" id="KW-1185">Reference proteome</keyword>
<accession>A0ABN7RKH1</accession>
<dbReference type="PANTHER" id="PTHR37159">
    <property type="entry name" value="GH11867P"/>
    <property type="match status" value="1"/>
</dbReference>
<reference evidence="1 2" key="1">
    <citation type="submission" date="2021-04" db="EMBL/GenBank/DDBJ databases">
        <authorList>
            <person name="Bliznina A."/>
        </authorList>
    </citation>
    <scope>NUCLEOTIDE SEQUENCE [LARGE SCALE GENOMIC DNA]</scope>
</reference>
<protein>
    <submittedName>
        <fullName evidence="1">Oidioi.mRNA.OKI2018_I69.PAR.g9428.t1.cds</fullName>
    </submittedName>
</protein>
<organism evidence="1 2">
    <name type="scientific">Oikopleura dioica</name>
    <name type="common">Tunicate</name>
    <dbReference type="NCBI Taxonomy" id="34765"/>
    <lineage>
        <taxon>Eukaryota</taxon>
        <taxon>Metazoa</taxon>
        <taxon>Chordata</taxon>
        <taxon>Tunicata</taxon>
        <taxon>Appendicularia</taxon>
        <taxon>Copelata</taxon>
        <taxon>Oikopleuridae</taxon>
        <taxon>Oikopleura</taxon>
    </lineage>
</organism>